<gene>
    <name evidence="2" type="ORF">I316_05306</name>
</gene>
<dbReference type="InterPro" id="IPR029063">
    <property type="entry name" value="SAM-dependent_MTases_sf"/>
</dbReference>
<dbReference type="OrthoDB" id="2013972at2759"/>
<proteinExistence type="predicted"/>
<sequence>MPSMTYEYGSDEPPEASGSRYGYAPYPNASDDDEIESRHSALGVNELADGEYFVEAERTYNNTTWVYRLPADQEEVIRQDRQHYIMLAALPGLYRGPVEDILSDRSRHRRLLDIGCGTGIWTQEMAELFPHVDCIGIDLMPLQHDHQMRNCTFMRVFAPTGLKIFGDNSFDVIHLRQMLHAVCRKASASPLTPLIRSSTGMETNAHASPTGSNRSLWVSPLQTNEYPAVLREAHRMLRPGGLILIHEPQLQLHSAWEGLTHVDLTPCLAKMMDLLRGAQQFRGIDVELFSGMDSVLVDAGFQSDAIDVYYHYRQVCAEDPASEDGQNQAINIVSYLHAARLIILESGVTDEDTFDELLAGVSEEVCGRSNGRAGPLGGQGVLSPWGYWWAMKR</sequence>
<feature type="region of interest" description="Disordered" evidence="1">
    <location>
        <begin position="1"/>
        <end position="37"/>
    </location>
</feature>
<keyword evidence="3" id="KW-1185">Reference proteome</keyword>
<evidence type="ECO:0000313" key="3">
    <source>
        <dbReference type="Proteomes" id="UP000092666"/>
    </source>
</evidence>
<reference evidence="3" key="2">
    <citation type="submission" date="2013-12" db="EMBL/GenBank/DDBJ databases">
        <title>Evolution of pathogenesis and genome organization in the Tremellales.</title>
        <authorList>
            <person name="Cuomo C."/>
            <person name="Litvintseva A."/>
            <person name="Heitman J."/>
            <person name="Chen Y."/>
            <person name="Sun S."/>
            <person name="Springer D."/>
            <person name="Dromer F."/>
            <person name="Young S."/>
            <person name="Zeng Q."/>
            <person name="Chapman S."/>
            <person name="Gujja S."/>
            <person name="Saif S."/>
            <person name="Birren B."/>
        </authorList>
    </citation>
    <scope>NUCLEOTIDE SEQUENCE [LARGE SCALE GENOMIC DNA]</scope>
    <source>
        <strain evidence="3">BCC8398</strain>
    </source>
</reference>
<evidence type="ECO:0000256" key="1">
    <source>
        <dbReference type="SAM" id="MobiDB-lite"/>
    </source>
</evidence>
<organism evidence="2 3">
    <name type="scientific">Kwoniella heveanensis BCC8398</name>
    <dbReference type="NCBI Taxonomy" id="1296120"/>
    <lineage>
        <taxon>Eukaryota</taxon>
        <taxon>Fungi</taxon>
        <taxon>Dikarya</taxon>
        <taxon>Basidiomycota</taxon>
        <taxon>Agaricomycotina</taxon>
        <taxon>Tremellomycetes</taxon>
        <taxon>Tremellales</taxon>
        <taxon>Cryptococcaceae</taxon>
        <taxon>Kwoniella</taxon>
    </lineage>
</organism>
<accession>A0A1B9GPQ1</accession>
<evidence type="ECO:0008006" key="4">
    <source>
        <dbReference type="Google" id="ProtNLM"/>
    </source>
</evidence>
<protein>
    <recommendedName>
        <fullName evidence="4">Methyltransferase domain-containing protein</fullName>
    </recommendedName>
</protein>
<dbReference type="AlphaFoldDB" id="A0A1B9GPQ1"/>
<dbReference type="PANTHER" id="PTHR43591">
    <property type="entry name" value="METHYLTRANSFERASE"/>
    <property type="match status" value="1"/>
</dbReference>
<dbReference type="Gene3D" id="3.40.50.150">
    <property type="entry name" value="Vaccinia Virus protein VP39"/>
    <property type="match status" value="1"/>
</dbReference>
<dbReference type="STRING" id="1296120.A0A1B9GPQ1"/>
<name>A0A1B9GPQ1_9TREE</name>
<reference evidence="2 3" key="1">
    <citation type="submission" date="2013-07" db="EMBL/GenBank/DDBJ databases">
        <title>The Genome Sequence of Cryptococcus heveanensis BCC8398.</title>
        <authorList>
            <consortium name="The Broad Institute Genome Sequencing Platform"/>
            <person name="Cuomo C."/>
            <person name="Litvintseva A."/>
            <person name="Chen Y."/>
            <person name="Heitman J."/>
            <person name="Sun S."/>
            <person name="Springer D."/>
            <person name="Dromer F."/>
            <person name="Young S.K."/>
            <person name="Zeng Q."/>
            <person name="Gargeya S."/>
            <person name="Fitzgerald M."/>
            <person name="Abouelleil A."/>
            <person name="Alvarado L."/>
            <person name="Berlin A.M."/>
            <person name="Chapman S.B."/>
            <person name="Dewar J."/>
            <person name="Goldberg J."/>
            <person name="Griggs A."/>
            <person name="Gujja S."/>
            <person name="Hansen M."/>
            <person name="Howarth C."/>
            <person name="Imamovic A."/>
            <person name="Larimer J."/>
            <person name="McCowan C."/>
            <person name="Murphy C."/>
            <person name="Pearson M."/>
            <person name="Priest M."/>
            <person name="Roberts A."/>
            <person name="Saif S."/>
            <person name="Shea T."/>
            <person name="Sykes S."/>
            <person name="Wortman J."/>
            <person name="Nusbaum C."/>
            <person name="Birren B."/>
        </authorList>
    </citation>
    <scope>NUCLEOTIDE SEQUENCE [LARGE SCALE GENOMIC DNA]</scope>
    <source>
        <strain evidence="2 3">BCC8398</strain>
    </source>
</reference>
<dbReference type="SUPFAM" id="SSF53335">
    <property type="entry name" value="S-adenosyl-L-methionine-dependent methyltransferases"/>
    <property type="match status" value="1"/>
</dbReference>
<evidence type="ECO:0000313" key="2">
    <source>
        <dbReference type="EMBL" id="OCF32968.1"/>
    </source>
</evidence>
<dbReference type="CDD" id="cd02440">
    <property type="entry name" value="AdoMet_MTases"/>
    <property type="match status" value="1"/>
</dbReference>
<dbReference type="PANTHER" id="PTHR43591:SF24">
    <property type="entry name" value="2-METHOXY-6-POLYPRENYL-1,4-BENZOQUINOL METHYLASE, MITOCHONDRIAL"/>
    <property type="match status" value="1"/>
</dbReference>
<dbReference type="Pfam" id="PF13489">
    <property type="entry name" value="Methyltransf_23"/>
    <property type="match status" value="1"/>
</dbReference>
<dbReference type="GO" id="GO:0008168">
    <property type="term" value="F:methyltransferase activity"/>
    <property type="evidence" value="ECO:0007669"/>
    <property type="project" value="TreeGrafter"/>
</dbReference>
<dbReference type="Proteomes" id="UP000092666">
    <property type="component" value="Unassembled WGS sequence"/>
</dbReference>
<dbReference type="EMBL" id="KI669506">
    <property type="protein sequence ID" value="OCF32968.1"/>
    <property type="molecule type" value="Genomic_DNA"/>
</dbReference>